<dbReference type="RefSeq" id="WP_256551484.1">
    <property type="nucleotide sequence ID" value="NZ_CP101751.1"/>
</dbReference>
<dbReference type="SUPFAM" id="SSF51206">
    <property type="entry name" value="cAMP-binding domain-like"/>
    <property type="match status" value="1"/>
</dbReference>
<dbReference type="InterPro" id="IPR014710">
    <property type="entry name" value="RmlC-like_jellyroll"/>
</dbReference>
<dbReference type="InterPro" id="IPR000595">
    <property type="entry name" value="cNMP-bd_dom"/>
</dbReference>
<dbReference type="PROSITE" id="PS50042">
    <property type="entry name" value="CNMP_BINDING_3"/>
    <property type="match status" value="1"/>
</dbReference>
<dbReference type="SMART" id="SM00100">
    <property type="entry name" value="cNMP"/>
    <property type="match status" value="1"/>
</dbReference>
<proteinExistence type="predicted"/>
<name>A0ABY5IU26_9FLAO</name>
<protein>
    <submittedName>
        <fullName evidence="2">Crp/Fnr family transcriptional regulator</fullName>
    </submittedName>
</protein>
<accession>A0ABY5IU26</accession>
<sequence length="191" mass="22019">MATNTFRSNLESYQLLAPDSILSLCELCQEKVVPKNIHLLKSGSIPNYYYYVEKGLFAYYYITDNGEKIIKKFFPENTFIASSSALLTKTPSNFAIQALEDSVVFTISADQFAQLVKERHDIALFYIKYLEKNWVIEKEMMEVSTKSDDAKIRYTDFLTSHASIINRLKQHHIASYLGITPTQLSRIKLKH</sequence>
<dbReference type="InterPro" id="IPR018490">
    <property type="entry name" value="cNMP-bd_dom_sf"/>
</dbReference>
<dbReference type="CDD" id="cd00038">
    <property type="entry name" value="CAP_ED"/>
    <property type="match status" value="1"/>
</dbReference>
<dbReference type="Gene3D" id="2.60.120.10">
    <property type="entry name" value="Jelly Rolls"/>
    <property type="match status" value="1"/>
</dbReference>
<reference evidence="2" key="1">
    <citation type="submission" date="2022-07" db="EMBL/GenBank/DDBJ databases">
        <title>Isolation, identification, and degradation of a PFOSA degrading strain from sewage treatment plant.</title>
        <authorList>
            <person name="Zhang L."/>
            <person name="Huo Y."/>
        </authorList>
    </citation>
    <scope>NUCLEOTIDE SEQUENCE</scope>
    <source>
        <strain evidence="2">C1</strain>
    </source>
</reference>
<keyword evidence="3" id="KW-1185">Reference proteome</keyword>
<gene>
    <name evidence="2" type="ORF">NOX80_01020</name>
</gene>
<dbReference type="EMBL" id="CP101751">
    <property type="protein sequence ID" value="UUC45800.1"/>
    <property type="molecule type" value="Genomic_DNA"/>
</dbReference>
<dbReference type="Pfam" id="PF00027">
    <property type="entry name" value="cNMP_binding"/>
    <property type="match status" value="1"/>
</dbReference>
<feature type="domain" description="Cyclic nucleotide-binding" evidence="1">
    <location>
        <begin position="12"/>
        <end position="116"/>
    </location>
</feature>
<evidence type="ECO:0000313" key="2">
    <source>
        <dbReference type="EMBL" id="UUC45800.1"/>
    </source>
</evidence>
<dbReference type="Proteomes" id="UP001059844">
    <property type="component" value="Chromosome"/>
</dbReference>
<evidence type="ECO:0000313" key="3">
    <source>
        <dbReference type="Proteomes" id="UP001059844"/>
    </source>
</evidence>
<evidence type="ECO:0000259" key="1">
    <source>
        <dbReference type="PROSITE" id="PS50042"/>
    </source>
</evidence>
<organism evidence="2 3">
    <name type="scientific">Flavobacterium cerinum</name>
    <dbReference type="NCBI Taxonomy" id="2502784"/>
    <lineage>
        <taxon>Bacteria</taxon>
        <taxon>Pseudomonadati</taxon>
        <taxon>Bacteroidota</taxon>
        <taxon>Flavobacteriia</taxon>
        <taxon>Flavobacteriales</taxon>
        <taxon>Flavobacteriaceae</taxon>
        <taxon>Flavobacterium</taxon>
    </lineage>
</organism>